<reference evidence="2 3" key="1">
    <citation type="submission" date="2016-11" db="EMBL/GenBank/DDBJ databases">
        <authorList>
            <person name="Jaros S."/>
            <person name="Januszkiewicz K."/>
            <person name="Wedrychowicz H."/>
        </authorList>
    </citation>
    <scope>NUCLEOTIDE SEQUENCE [LARGE SCALE GENOMIC DNA]</scope>
    <source>
        <strain evidence="2 3">DSM 25660</strain>
    </source>
</reference>
<feature type="transmembrane region" description="Helical" evidence="1">
    <location>
        <begin position="120"/>
        <end position="137"/>
    </location>
</feature>
<feature type="transmembrane region" description="Helical" evidence="1">
    <location>
        <begin position="55"/>
        <end position="74"/>
    </location>
</feature>
<dbReference type="AlphaFoldDB" id="A0A1M5BWX4"/>
<keyword evidence="1" id="KW-0472">Membrane</keyword>
<dbReference type="EMBL" id="FQVQ01000010">
    <property type="protein sequence ID" value="SHF47113.1"/>
    <property type="molecule type" value="Genomic_DNA"/>
</dbReference>
<protein>
    <recommendedName>
        <fullName evidence="4">Transcription termination factor Rho</fullName>
    </recommendedName>
</protein>
<dbReference type="STRING" id="1124188.SAMN05444377_1102"/>
<dbReference type="Pfam" id="PF14126">
    <property type="entry name" value="DUF4293"/>
    <property type="match status" value="1"/>
</dbReference>
<evidence type="ECO:0008006" key="4">
    <source>
        <dbReference type="Google" id="ProtNLM"/>
    </source>
</evidence>
<feature type="transmembrane region" description="Helical" evidence="1">
    <location>
        <begin position="149"/>
        <end position="166"/>
    </location>
</feature>
<sequence length="184" mass="20941">MEFCLRNKFREIEVVTELPCNNTNKNSGRNSFLKKEILFLSLKFEQEMFQRIQTLYMAGAILTSGFLGYVFPLWKDASGKDFFFMMEVSYLALSGAATALIAMSIISFKNRKQQFVFNRLSIILNLILLGLLIYRSLNLSGETPTVSEKGIGMFLPIFSIVLLALANKAIKKDEDLVKSVDRIR</sequence>
<keyword evidence="1" id="KW-1133">Transmembrane helix</keyword>
<dbReference type="InterPro" id="IPR025635">
    <property type="entry name" value="DUF4293"/>
</dbReference>
<accession>A0A1M5BWX4</accession>
<dbReference type="Proteomes" id="UP000184147">
    <property type="component" value="Unassembled WGS sequence"/>
</dbReference>
<evidence type="ECO:0000313" key="3">
    <source>
        <dbReference type="Proteomes" id="UP000184147"/>
    </source>
</evidence>
<gene>
    <name evidence="2" type="ORF">SAMN05444377_1102</name>
</gene>
<keyword evidence="1" id="KW-0812">Transmembrane</keyword>
<organism evidence="2 3">
    <name type="scientific">Flavobacterium fontis</name>
    <dbReference type="NCBI Taxonomy" id="1124188"/>
    <lineage>
        <taxon>Bacteria</taxon>
        <taxon>Pseudomonadati</taxon>
        <taxon>Bacteroidota</taxon>
        <taxon>Flavobacteriia</taxon>
        <taxon>Flavobacteriales</taxon>
        <taxon>Flavobacteriaceae</taxon>
        <taxon>Flavobacterium</taxon>
    </lineage>
</organism>
<evidence type="ECO:0000256" key="1">
    <source>
        <dbReference type="SAM" id="Phobius"/>
    </source>
</evidence>
<proteinExistence type="predicted"/>
<keyword evidence="3" id="KW-1185">Reference proteome</keyword>
<name>A0A1M5BWX4_9FLAO</name>
<feature type="transmembrane region" description="Helical" evidence="1">
    <location>
        <begin position="89"/>
        <end position="108"/>
    </location>
</feature>
<evidence type="ECO:0000313" key="2">
    <source>
        <dbReference type="EMBL" id="SHF47113.1"/>
    </source>
</evidence>